<protein>
    <submittedName>
        <fullName evidence="1">4-hydroxybenzoyl-CoA thioesterase</fullName>
    </submittedName>
</protein>
<dbReference type="STRING" id="1619308.B5808_14835"/>
<dbReference type="InterPro" id="IPR051490">
    <property type="entry name" value="THEM6_lcsJ_thioesterase"/>
</dbReference>
<dbReference type="Gene3D" id="3.10.129.10">
    <property type="entry name" value="Hotdog Thioesterase"/>
    <property type="match status" value="1"/>
</dbReference>
<dbReference type="EMBL" id="CP020715">
    <property type="protein sequence ID" value="ARJ06346.1"/>
    <property type="molecule type" value="Genomic_DNA"/>
</dbReference>
<dbReference type="PANTHER" id="PTHR12475">
    <property type="match status" value="1"/>
</dbReference>
<proteinExistence type="predicted"/>
<dbReference type="Pfam" id="PF13279">
    <property type="entry name" value="4HBT_2"/>
    <property type="match status" value="1"/>
</dbReference>
<sequence length="194" mass="22315">MIAHGCRFPTIAVVHFLFRTLLQLVLGPRRRRVGVWDVTRTPFHVLPTDLDVNRHMNNGVYFSVLDLARIDFLQRCGLWRDLQRRGWYPVVAAETITFRRSLTLWQRFEVETRLTGYGQRSVYIEQRMVVDGEVWASAHIRGRFLRKSGGVVPMEDLVAVTGPAPDDGRMPEWLGRWGDDTALPSTKAPAPSDW</sequence>
<gene>
    <name evidence="1" type="ORF">B5808_14835</name>
</gene>
<evidence type="ECO:0000313" key="1">
    <source>
        <dbReference type="EMBL" id="ARJ06346.1"/>
    </source>
</evidence>
<reference evidence="1 2" key="1">
    <citation type="submission" date="2017-04" db="EMBL/GenBank/DDBJ databases">
        <authorList>
            <person name="Afonso C.L."/>
            <person name="Miller P.J."/>
            <person name="Scott M.A."/>
            <person name="Spackman E."/>
            <person name="Goraichik I."/>
            <person name="Dimitrov K.M."/>
            <person name="Suarez D.L."/>
            <person name="Swayne D.E."/>
        </authorList>
    </citation>
    <scope>NUCLEOTIDE SEQUENCE [LARGE SCALE GENOMIC DNA]</scope>
    <source>
        <strain evidence="2">XA(T)</strain>
    </source>
</reference>
<organism evidence="1 2">
    <name type="scientific">Cnuibacter physcomitrellae</name>
    <dbReference type="NCBI Taxonomy" id="1619308"/>
    <lineage>
        <taxon>Bacteria</taxon>
        <taxon>Bacillati</taxon>
        <taxon>Actinomycetota</taxon>
        <taxon>Actinomycetes</taxon>
        <taxon>Micrococcales</taxon>
        <taxon>Microbacteriaceae</taxon>
        <taxon>Cnuibacter</taxon>
    </lineage>
</organism>
<dbReference type="SUPFAM" id="SSF54637">
    <property type="entry name" value="Thioesterase/thiol ester dehydrase-isomerase"/>
    <property type="match status" value="1"/>
</dbReference>
<accession>A0A1X9LMA5</accession>
<evidence type="ECO:0000313" key="2">
    <source>
        <dbReference type="Proteomes" id="UP000192775"/>
    </source>
</evidence>
<dbReference type="CDD" id="cd00586">
    <property type="entry name" value="4HBT"/>
    <property type="match status" value="1"/>
</dbReference>
<name>A0A1X9LMA5_9MICO</name>
<dbReference type="KEGG" id="cphy:B5808_14835"/>
<dbReference type="PANTHER" id="PTHR12475:SF4">
    <property type="entry name" value="PROTEIN THEM6"/>
    <property type="match status" value="1"/>
</dbReference>
<keyword evidence="2" id="KW-1185">Reference proteome</keyword>
<dbReference type="AlphaFoldDB" id="A0A1X9LMA5"/>
<dbReference type="InterPro" id="IPR029069">
    <property type="entry name" value="HotDog_dom_sf"/>
</dbReference>
<dbReference type="Proteomes" id="UP000192775">
    <property type="component" value="Chromosome"/>
</dbReference>